<proteinExistence type="predicted"/>
<reference evidence="2 3" key="1">
    <citation type="submission" date="2019-08" db="EMBL/GenBank/DDBJ databases">
        <title>Draft genome sequence of Ulvibacter marinus type strain NBRC 109484.</title>
        <authorList>
            <person name="Kawano K."/>
            <person name="Ushijima N."/>
            <person name="Kihara M."/>
            <person name="Itoh H."/>
        </authorList>
    </citation>
    <scope>NUCLEOTIDE SEQUENCE [LARGE SCALE GENOMIC DNA]</scope>
    <source>
        <strain evidence="2 3">NBRC 109484</strain>
    </source>
</reference>
<accession>A0A5J4J3M5</accession>
<keyword evidence="3" id="KW-1185">Reference proteome</keyword>
<dbReference type="OrthoDB" id="1191002at2"/>
<dbReference type="EMBL" id="BKCG01000007">
    <property type="protein sequence ID" value="GER60421.1"/>
    <property type="molecule type" value="Genomic_DNA"/>
</dbReference>
<evidence type="ECO:0000313" key="2">
    <source>
        <dbReference type="EMBL" id="GER60421.1"/>
    </source>
</evidence>
<protein>
    <submittedName>
        <fullName evidence="2">Uncharacterized protein</fullName>
    </submittedName>
</protein>
<dbReference type="Proteomes" id="UP000326509">
    <property type="component" value="Unassembled WGS sequence"/>
</dbReference>
<feature type="signal peptide" evidence="1">
    <location>
        <begin position="1"/>
        <end position="19"/>
    </location>
</feature>
<comment type="caution">
    <text evidence="2">The sequence shown here is derived from an EMBL/GenBank/DDBJ whole genome shotgun (WGS) entry which is preliminary data.</text>
</comment>
<name>A0A5J4J3M5_9FLAO</name>
<gene>
    <name evidence="2" type="ORF">ULMA_25290</name>
</gene>
<evidence type="ECO:0000256" key="1">
    <source>
        <dbReference type="SAM" id="SignalP"/>
    </source>
</evidence>
<keyword evidence="1" id="KW-0732">Signal</keyword>
<dbReference type="AlphaFoldDB" id="A0A5J4J3M5"/>
<organism evidence="2 3">
    <name type="scientific">Patiriisocius marinus</name>
    <dbReference type="NCBI Taxonomy" id="1397112"/>
    <lineage>
        <taxon>Bacteria</taxon>
        <taxon>Pseudomonadati</taxon>
        <taxon>Bacteroidota</taxon>
        <taxon>Flavobacteriia</taxon>
        <taxon>Flavobacteriales</taxon>
        <taxon>Flavobacteriaceae</taxon>
        <taxon>Patiriisocius</taxon>
    </lineage>
</organism>
<sequence length="158" mass="18129">MKYILLLILSLTLSSCQFFETEKISSETFYEEEIKTFNWNEVDTYPVFNSCNDIAEKEAGKQCFYNTLNSEIVTTLQQRNLIVHHDVNEKVLVHIQVSENGMLTIDNVEMDSLTVVKFPKLESWIRQSVDNLGAPLPALKRGIPVKTKFTLPVVLKTE</sequence>
<evidence type="ECO:0000313" key="3">
    <source>
        <dbReference type="Proteomes" id="UP000326509"/>
    </source>
</evidence>
<dbReference type="PROSITE" id="PS51257">
    <property type="entry name" value="PROKAR_LIPOPROTEIN"/>
    <property type="match status" value="1"/>
</dbReference>
<dbReference type="RefSeq" id="WP_151674858.1">
    <property type="nucleotide sequence ID" value="NZ_BKCG01000007.1"/>
</dbReference>
<feature type="chain" id="PRO_5023890082" evidence="1">
    <location>
        <begin position="20"/>
        <end position="158"/>
    </location>
</feature>